<dbReference type="Pfam" id="PF18803">
    <property type="entry name" value="CxC2"/>
    <property type="match status" value="1"/>
</dbReference>
<name>A0A9P5TWN1_9AGAR</name>
<reference evidence="2" key="1">
    <citation type="submission" date="2020-11" db="EMBL/GenBank/DDBJ databases">
        <authorList>
            <consortium name="DOE Joint Genome Institute"/>
            <person name="Ahrendt S."/>
            <person name="Riley R."/>
            <person name="Andreopoulos W."/>
            <person name="Labutti K."/>
            <person name="Pangilinan J."/>
            <person name="Ruiz-Duenas F.J."/>
            <person name="Barrasa J.M."/>
            <person name="Sanchez-Garcia M."/>
            <person name="Camarero S."/>
            <person name="Miyauchi S."/>
            <person name="Serrano A."/>
            <person name="Linde D."/>
            <person name="Babiker R."/>
            <person name="Drula E."/>
            <person name="Ayuso-Fernandez I."/>
            <person name="Pacheco R."/>
            <person name="Padilla G."/>
            <person name="Ferreira P."/>
            <person name="Barriuso J."/>
            <person name="Kellner H."/>
            <person name="Castanera R."/>
            <person name="Alfaro M."/>
            <person name="Ramirez L."/>
            <person name="Pisabarro A.G."/>
            <person name="Kuo A."/>
            <person name="Tritt A."/>
            <person name="Lipzen A."/>
            <person name="He G."/>
            <person name="Yan M."/>
            <person name="Ng V."/>
            <person name="Cullen D."/>
            <person name="Martin F."/>
            <person name="Rosso M.-N."/>
            <person name="Henrissat B."/>
            <person name="Hibbett D."/>
            <person name="Martinez A.T."/>
            <person name="Grigoriev I.V."/>
        </authorList>
    </citation>
    <scope>NUCLEOTIDE SEQUENCE</scope>
    <source>
        <strain evidence="2">AH 40177</strain>
    </source>
</reference>
<feature type="domain" description="CxC2-like cysteine cluster KDZ transposase-associated" evidence="1">
    <location>
        <begin position="77"/>
        <end position="168"/>
    </location>
</feature>
<dbReference type="Pfam" id="PF18758">
    <property type="entry name" value="KDZ"/>
    <property type="match status" value="1"/>
</dbReference>
<protein>
    <recommendedName>
        <fullName evidence="1">CxC2-like cysteine cluster KDZ transposase-associated domain-containing protein</fullName>
    </recommendedName>
</protein>
<evidence type="ECO:0000313" key="3">
    <source>
        <dbReference type="Proteomes" id="UP000772434"/>
    </source>
</evidence>
<dbReference type="Proteomes" id="UP000772434">
    <property type="component" value="Unassembled WGS sequence"/>
</dbReference>
<dbReference type="PANTHER" id="PTHR33096">
    <property type="entry name" value="CXC2 DOMAIN-CONTAINING PROTEIN"/>
    <property type="match status" value="1"/>
</dbReference>
<dbReference type="InterPro" id="IPR041457">
    <property type="entry name" value="CxC2_KDZ-assoc"/>
</dbReference>
<dbReference type="EMBL" id="JADNRY010000897">
    <property type="protein sequence ID" value="KAF9024780.1"/>
    <property type="molecule type" value="Genomic_DNA"/>
</dbReference>
<organism evidence="2 3">
    <name type="scientific">Rhodocollybia butyracea</name>
    <dbReference type="NCBI Taxonomy" id="206335"/>
    <lineage>
        <taxon>Eukaryota</taxon>
        <taxon>Fungi</taxon>
        <taxon>Dikarya</taxon>
        <taxon>Basidiomycota</taxon>
        <taxon>Agaricomycotina</taxon>
        <taxon>Agaricomycetes</taxon>
        <taxon>Agaricomycetidae</taxon>
        <taxon>Agaricales</taxon>
        <taxon>Marasmiineae</taxon>
        <taxon>Omphalotaceae</taxon>
        <taxon>Rhodocollybia</taxon>
    </lineage>
</organism>
<dbReference type="AlphaFoldDB" id="A0A9P5TWN1"/>
<keyword evidence="3" id="KW-1185">Reference proteome</keyword>
<evidence type="ECO:0000313" key="2">
    <source>
        <dbReference type="EMBL" id="KAF9024780.1"/>
    </source>
</evidence>
<sequence length="830" mass="96132">MAVQDEYLDDTIYVEGRGLNGESCAGCESPNPVFRCADEECVGLGMRCEECIIKAHQYLPFHWIEEWDGEMFWTQTLKSLGLHVQPGHKAGSACLFPQPANNSFAVLHTNGIHQVNINFRGCQPDLARCMQLLRTCTFISLRQFHTFSCIAKIPAYDYYKGLETMTENRTREKPKDLYRTLLQCMVEWRHLKMCNGVVGTKPGELAVECPACPQPDQNLPTDWRHWPADLQYLFQKFVALDANFRLRNKLVSSQARNPTLGDGFAYFVPYNDYIDWVKRFVDQAEIRGCCCGRHGFWLPNGMGDLQKGERYESITSTIDVRYCNMDYIFAQAVKGLDCMIILSYDIACQWGQKFWVRLEELKDKIDFCITEDNLIFLVPKFHFPVHLPSCQAPFSFHFTPGCGETHGEVIEENWAVSNKAASQTKEMGPGNRAVTLNDIFGHHNYRLLQNLDKLLGQWLLTALHQAKEQSQGYDRFCEGLEMNVGKDVLQKWQFLVEDWEKDHQKPCPYETSNEDRNSLKKVEIQLAKEEHEVMVRGTMVHTSSATVFLVLGIDIEQRQRQIEGTFMPHLRDFLSTAQRSHLDDPDTNMPEKIKLFMPSELDNNSVRNAACAGKIWEQESQLRHGEAIDALNTVRQGLRARTLTNNFKLKNITGQRHNTRAQGVLRQIDLGINSNKIRYRYARNALFRLWGHGDWEKKLQILKDGVAVVAGDTGKRTLSWIWYNTSVDPEDPEFQDALRVEWCKACAWSLQWKEEVLLLCEEIRRMREFSLWKARWWRDQIGRREGISKELQEGMTAYALQHAFFEEKHAELVRKRYEEDEELAADMEVI</sequence>
<evidence type="ECO:0000259" key="1">
    <source>
        <dbReference type="Pfam" id="PF18803"/>
    </source>
</evidence>
<accession>A0A9P5TWN1</accession>
<comment type="caution">
    <text evidence="2">The sequence shown here is derived from an EMBL/GenBank/DDBJ whole genome shotgun (WGS) entry which is preliminary data.</text>
</comment>
<dbReference type="InterPro" id="IPR040521">
    <property type="entry name" value="KDZ"/>
</dbReference>
<proteinExistence type="predicted"/>
<gene>
    <name evidence="2" type="ORF">BDP27DRAFT_1387405</name>
</gene>
<dbReference type="PANTHER" id="PTHR33096:SF1">
    <property type="entry name" value="CXC1-LIKE CYSTEINE CLUSTER ASSOCIATED WITH KDZ TRANSPOSASES DOMAIN-CONTAINING PROTEIN"/>
    <property type="match status" value="1"/>
</dbReference>
<dbReference type="OrthoDB" id="3257338at2759"/>